<evidence type="ECO:0000313" key="2">
    <source>
        <dbReference type="EMBL" id="VAX12810.1"/>
    </source>
</evidence>
<sequence>MKKKNYISDHDRELFQKSVAGTRKLKTEIRITPLKKRPPPRPLQQEKDNQQVLMDMLSDPVDPADMETGEELLFVRNGIPQRTLKKLRRGEFSIEAELDLHGRTKVEAREAIVEFLYFCHSHSLRCVRIIHGKGHGSQGKRPILKQYVNHWLRQRDDILAFSSARQIDGGTGAIYVLLRRKG</sequence>
<organism evidence="2">
    <name type="scientific">hydrothermal vent metagenome</name>
    <dbReference type="NCBI Taxonomy" id="652676"/>
    <lineage>
        <taxon>unclassified sequences</taxon>
        <taxon>metagenomes</taxon>
        <taxon>ecological metagenomes</taxon>
    </lineage>
</organism>
<dbReference type="SMART" id="SM00463">
    <property type="entry name" value="SMR"/>
    <property type="match status" value="1"/>
</dbReference>
<dbReference type="PANTHER" id="PTHR35562:SF2">
    <property type="entry name" value="DNA ENDONUCLEASE SMRA-RELATED"/>
    <property type="match status" value="1"/>
</dbReference>
<dbReference type="Pfam" id="PF01713">
    <property type="entry name" value="Smr"/>
    <property type="match status" value="1"/>
</dbReference>
<dbReference type="PANTHER" id="PTHR35562">
    <property type="entry name" value="DNA ENDONUCLEASE SMRA-RELATED"/>
    <property type="match status" value="1"/>
</dbReference>
<dbReference type="AlphaFoldDB" id="A0A3B1BQ99"/>
<proteinExistence type="predicted"/>
<dbReference type="InterPro" id="IPR036063">
    <property type="entry name" value="Smr_dom_sf"/>
</dbReference>
<gene>
    <name evidence="2" type="ORF">MNBD_GAMMA24-1800</name>
</gene>
<reference evidence="2" key="1">
    <citation type="submission" date="2018-06" db="EMBL/GenBank/DDBJ databases">
        <authorList>
            <person name="Zhirakovskaya E."/>
        </authorList>
    </citation>
    <scope>NUCLEOTIDE SEQUENCE</scope>
</reference>
<dbReference type="PROSITE" id="PS50828">
    <property type="entry name" value="SMR"/>
    <property type="match status" value="1"/>
</dbReference>
<protein>
    <submittedName>
        <fullName evidence="2">Uncharacterized protein conserved in bacteria</fullName>
    </submittedName>
</protein>
<accession>A0A3B1BQ99</accession>
<evidence type="ECO:0000259" key="1">
    <source>
        <dbReference type="PROSITE" id="PS50828"/>
    </source>
</evidence>
<dbReference type="Gene3D" id="3.30.1370.110">
    <property type="match status" value="1"/>
</dbReference>
<dbReference type="SUPFAM" id="SSF160443">
    <property type="entry name" value="SMR domain-like"/>
    <property type="match status" value="1"/>
</dbReference>
<feature type="domain" description="Smr" evidence="1">
    <location>
        <begin position="98"/>
        <end position="179"/>
    </location>
</feature>
<dbReference type="EMBL" id="UOFZ01000064">
    <property type="protein sequence ID" value="VAX12810.1"/>
    <property type="molecule type" value="Genomic_DNA"/>
</dbReference>
<name>A0A3B1BQ99_9ZZZZ</name>
<dbReference type="InterPro" id="IPR002625">
    <property type="entry name" value="Smr_dom"/>
</dbReference>